<protein>
    <submittedName>
        <fullName evidence="2">Uncharacterized protein</fullName>
    </submittedName>
</protein>
<evidence type="ECO:0000313" key="2">
    <source>
        <dbReference type="EMBL" id="KAK7499640.1"/>
    </source>
</evidence>
<name>A0ABD0LJD7_9CAEN</name>
<evidence type="ECO:0000313" key="3">
    <source>
        <dbReference type="Proteomes" id="UP001519460"/>
    </source>
</evidence>
<organism evidence="2 3">
    <name type="scientific">Batillaria attramentaria</name>
    <dbReference type="NCBI Taxonomy" id="370345"/>
    <lineage>
        <taxon>Eukaryota</taxon>
        <taxon>Metazoa</taxon>
        <taxon>Spiralia</taxon>
        <taxon>Lophotrochozoa</taxon>
        <taxon>Mollusca</taxon>
        <taxon>Gastropoda</taxon>
        <taxon>Caenogastropoda</taxon>
        <taxon>Sorbeoconcha</taxon>
        <taxon>Cerithioidea</taxon>
        <taxon>Batillariidae</taxon>
        <taxon>Batillaria</taxon>
    </lineage>
</organism>
<proteinExistence type="predicted"/>
<feature type="compositionally biased region" description="Pro residues" evidence="1">
    <location>
        <begin position="69"/>
        <end position="84"/>
    </location>
</feature>
<accession>A0ABD0LJD7</accession>
<reference evidence="2 3" key="1">
    <citation type="journal article" date="2023" name="Sci. Data">
        <title>Genome assembly of the Korean intertidal mud-creeper Batillaria attramentaria.</title>
        <authorList>
            <person name="Patra A.K."/>
            <person name="Ho P.T."/>
            <person name="Jun S."/>
            <person name="Lee S.J."/>
            <person name="Kim Y."/>
            <person name="Won Y.J."/>
        </authorList>
    </citation>
    <scope>NUCLEOTIDE SEQUENCE [LARGE SCALE GENOMIC DNA]</scope>
    <source>
        <strain evidence="2">Wonlab-2016</strain>
    </source>
</reference>
<dbReference type="Proteomes" id="UP001519460">
    <property type="component" value="Unassembled WGS sequence"/>
</dbReference>
<feature type="region of interest" description="Disordered" evidence="1">
    <location>
        <begin position="64"/>
        <end position="88"/>
    </location>
</feature>
<comment type="caution">
    <text evidence="2">The sequence shown here is derived from an EMBL/GenBank/DDBJ whole genome shotgun (WGS) entry which is preliminary data.</text>
</comment>
<evidence type="ECO:0000256" key="1">
    <source>
        <dbReference type="SAM" id="MobiDB-lite"/>
    </source>
</evidence>
<sequence>MPWPSGSSLRPVKQDTQLPAFSVQRIQFHGPVFFFLTCLASKQGYAEFLEAHRVDQISAHVELTDRAPPSGPVHTTPPPHPPTTPFSYPFAMQLSRS</sequence>
<dbReference type="EMBL" id="JACVVK020000043">
    <property type="protein sequence ID" value="KAK7499640.1"/>
    <property type="molecule type" value="Genomic_DNA"/>
</dbReference>
<gene>
    <name evidence="2" type="ORF">BaRGS_00009292</name>
</gene>
<keyword evidence="3" id="KW-1185">Reference proteome</keyword>
<dbReference type="AlphaFoldDB" id="A0ABD0LJD7"/>